<feature type="coiled-coil region" evidence="3">
    <location>
        <begin position="883"/>
        <end position="921"/>
    </location>
</feature>
<evidence type="ECO:0000256" key="1">
    <source>
        <dbReference type="ARBA" id="ARBA00004496"/>
    </source>
</evidence>
<feature type="domain" description="Centrosomin N-terminal motif 1" evidence="5">
    <location>
        <begin position="73"/>
        <end position="146"/>
    </location>
</feature>
<evidence type="ECO:0000313" key="6">
    <source>
        <dbReference type="EMBL" id="KAG1888016.1"/>
    </source>
</evidence>
<gene>
    <name evidence="6" type="ORF">F5891DRAFT_1218447</name>
</gene>
<comment type="subcellular location">
    <subcellularLocation>
        <location evidence="1">Cytoplasm</location>
    </subcellularLocation>
</comment>
<evidence type="ECO:0000256" key="3">
    <source>
        <dbReference type="SAM" id="Coils"/>
    </source>
</evidence>
<organism evidence="6 7">
    <name type="scientific">Suillus fuscotomentosus</name>
    <dbReference type="NCBI Taxonomy" id="1912939"/>
    <lineage>
        <taxon>Eukaryota</taxon>
        <taxon>Fungi</taxon>
        <taxon>Dikarya</taxon>
        <taxon>Basidiomycota</taxon>
        <taxon>Agaricomycotina</taxon>
        <taxon>Agaricomycetes</taxon>
        <taxon>Agaricomycetidae</taxon>
        <taxon>Boletales</taxon>
        <taxon>Suillineae</taxon>
        <taxon>Suillaceae</taxon>
        <taxon>Suillus</taxon>
    </lineage>
</organism>
<feature type="region of interest" description="Disordered" evidence="4">
    <location>
        <begin position="1"/>
        <end position="73"/>
    </location>
</feature>
<reference evidence="6" key="1">
    <citation type="journal article" date="2020" name="New Phytol.">
        <title>Comparative genomics reveals dynamic genome evolution in host specialist ectomycorrhizal fungi.</title>
        <authorList>
            <person name="Lofgren L.A."/>
            <person name="Nguyen N.H."/>
            <person name="Vilgalys R."/>
            <person name="Ruytinx J."/>
            <person name="Liao H.L."/>
            <person name="Branco S."/>
            <person name="Kuo A."/>
            <person name="LaButti K."/>
            <person name="Lipzen A."/>
            <person name="Andreopoulos W."/>
            <person name="Pangilinan J."/>
            <person name="Riley R."/>
            <person name="Hundley H."/>
            <person name="Na H."/>
            <person name="Barry K."/>
            <person name="Grigoriev I.V."/>
            <person name="Stajich J.E."/>
            <person name="Kennedy P.G."/>
        </authorList>
    </citation>
    <scope>NUCLEOTIDE SEQUENCE</scope>
    <source>
        <strain evidence="6">FC203</strain>
    </source>
</reference>
<dbReference type="EMBL" id="JABBWK010000186">
    <property type="protein sequence ID" value="KAG1888016.1"/>
    <property type="molecule type" value="Genomic_DNA"/>
</dbReference>
<evidence type="ECO:0000256" key="4">
    <source>
        <dbReference type="SAM" id="MobiDB-lite"/>
    </source>
</evidence>
<keyword evidence="2" id="KW-0963">Cytoplasm</keyword>
<accession>A0AAD4DPH3</accession>
<sequence length="980" mass="113490">MSSVPNGADISAGTHPDLSLGSFVSGPSTPGRPLRVPSISSPAPSNGDGPDTPLPRARRPRQSAPGGKGAALSLRDQEKHIDSLKKENFNIKLRVHFLEERLAQLAPDQIDAALKQNINLKIEVQQRGLEIKKLKKLVLELERELERLQRGSTRDHDLESRLHERERDLETQLHERERDLEMQLQEREHEIRELRKTQVIIERSGDDSIDPSYARKVEDLRAENEELRHELEQRDQLLIAREEENEALADHADRLQLEVEDLQRRREAESIERSESRAQIIEEREEREAVEDDLNSIRDKLAAATIELQQKEDELELKNKEIDDLIQEHDRVVDVVEEEWRGEVEEARSQVEELRDVLAERENEARELRLNITELEANTNDLHAKFEATLAHLEQEAEEKDAELRAANEEIEQLGKQVYALEEDADRMAEDHERQREDDAVERETLEALASALKDKVSGLKSQLQDLQELYDQSLQDMHAHRARQEELAGHIEDLVTQVKSEQEARESLEREFDDVEKTHESELRRERRALEDKDSALRNTLDDLSRTQTLLSQRQGDLEAVQNALRDMEQRSKELGETHTTARFSLQLEVDRLKRDVDRLEDELSRTRKDVGDREGTTRDREDLIHKLRLEVQQLTTQLNTQTQARLGLSEKLDSAQSSLKTAEAESFGYRTRVNELETRLSKDQRTLLSAENQYRDQLTERNTLLLTIYQYMDKILGVDKTPKKGNQAETKPFTNFSVFHDNLITRLKALSQIQLDFEKRVKDAEGKFTDKLAEMRRQLDVRWKQIDKFESSVKAYGEAKSTWRRKFTAKEGEIEGLKATNAELTSQLVTSRRPTQGDSQETKTLLSRAVNAEKRLVVVQNQLLLSEEKISNINQKTTTADQKWEARVKEYETRLKAGEEKYKRERQGAKERVLELENQMRFVFFPPLPFLFSSLHVQGLVLTIWHGRSLERQNELAQKRSAQLDNVAEANKGPSRPR</sequence>
<comment type="caution">
    <text evidence="6">The sequence shown here is derived from an EMBL/GenBank/DDBJ whole genome shotgun (WGS) entry which is preliminary data.</text>
</comment>
<dbReference type="GeneID" id="64663660"/>
<dbReference type="AlphaFoldDB" id="A0AAD4DPH3"/>
<dbReference type="Proteomes" id="UP001195769">
    <property type="component" value="Unassembled WGS sequence"/>
</dbReference>
<dbReference type="Pfam" id="PF07989">
    <property type="entry name" value="Cnn_1N"/>
    <property type="match status" value="1"/>
</dbReference>
<dbReference type="RefSeq" id="XP_041217092.1">
    <property type="nucleotide sequence ID" value="XM_041369362.1"/>
</dbReference>
<keyword evidence="3" id="KW-0175">Coiled coil</keyword>
<proteinExistence type="predicted"/>
<dbReference type="GO" id="GO:0005815">
    <property type="term" value="C:microtubule organizing center"/>
    <property type="evidence" value="ECO:0007669"/>
    <property type="project" value="InterPro"/>
</dbReference>
<evidence type="ECO:0000259" key="5">
    <source>
        <dbReference type="Pfam" id="PF07989"/>
    </source>
</evidence>
<evidence type="ECO:0000256" key="2">
    <source>
        <dbReference type="ARBA" id="ARBA00022490"/>
    </source>
</evidence>
<evidence type="ECO:0000313" key="7">
    <source>
        <dbReference type="Proteomes" id="UP001195769"/>
    </source>
</evidence>
<protein>
    <recommendedName>
        <fullName evidence="5">Centrosomin N-terminal motif 1 domain-containing protein</fullName>
    </recommendedName>
</protein>
<dbReference type="InterPro" id="IPR012943">
    <property type="entry name" value="Cnn_1N"/>
</dbReference>
<name>A0AAD4DPH3_9AGAM</name>
<feature type="coiled-coil region" evidence="3">
    <location>
        <begin position="81"/>
        <end position="695"/>
    </location>
</feature>
<keyword evidence="7" id="KW-1185">Reference proteome</keyword>
<dbReference type="GO" id="GO:0005737">
    <property type="term" value="C:cytoplasm"/>
    <property type="evidence" value="ECO:0007669"/>
    <property type="project" value="UniProtKB-SubCell"/>
</dbReference>